<keyword evidence="4 7" id="KW-0540">Nuclease</keyword>
<evidence type="ECO:0000256" key="6">
    <source>
        <dbReference type="ARBA" id="ARBA00022839"/>
    </source>
</evidence>
<proteinExistence type="inferred from homology"/>
<evidence type="ECO:0000256" key="7">
    <source>
        <dbReference type="RuleBase" id="RU363069"/>
    </source>
</evidence>
<dbReference type="InterPro" id="IPR041796">
    <property type="entry name" value="Mre11_N"/>
</dbReference>
<evidence type="ECO:0000256" key="4">
    <source>
        <dbReference type="ARBA" id="ARBA00022722"/>
    </source>
</evidence>
<sequence length="406" mass="43281">MRLLHTSDWHIGRTFHGHSTDEHLSLVLDALARAVAEHAIDAVIVAGDIFDSSTPKADAFTLLNRAVGAIRNAGATVILTSGNHDGPARLGHMAEFAAHGGVHLRTQLSRLAEPVTLSDTHGDLLIYGIPYVHPEFLRAAYPAFTGGTHAEALAFAMDLIREDAAARSGSQPPRYVVASHCFCSGEGAVTHDTTEDSGRAEERDISRGGLNIVPPSVFAGATYTALGHIHSRATLTPSVRYSGAPLRFSFGEISGAKGAWIVDIGAPGGAPGGAPETTPDITWLDLPVPRRAVRLTGALEHLLADPSHAHAEDAWVEVILTDDQLPREAMRALQGRFPHAVTLTHRPSTRHDHGDTTYAERVEGRSDLEIVDEFLGYVRNGAALSAPERALVTDALGALEARESAR</sequence>
<dbReference type="CDD" id="cd00840">
    <property type="entry name" value="MPP_Mre11_N"/>
    <property type="match status" value="1"/>
</dbReference>
<dbReference type="Gene3D" id="3.60.21.10">
    <property type="match status" value="1"/>
</dbReference>
<feature type="domain" description="Nuclease SbcCD subunit D C-terminal" evidence="9">
    <location>
        <begin position="293"/>
        <end position="375"/>
    </location>
</feature>
<dbReference type="Pfam" id="PF00149">
    <property type="entry name" value="Metallophos"/>
    <property type="match status" value="1"/>
</dbReference>
<gene>
    <name evidence="7 10" type="primary">sbcD</name>
    <name evidence="10" type="ORF">Lsed01_01313</name>
</gene>
<feature type="domain" description="Calcineurin-like phosphoesterase" evidence="8">
    <location>
        <begin position="1"/>
        <end position="91"/>
    </location>
</feature>
<dbReference type="InterPro" id="IPR026843">
    <property type="entry name" value="SbcD_C"/>
</dbReference>
<dbReference type="PANTHER" id="PTHR30337:SF0">
    <property type="entry name" value="NUCLEASE SBCCD SUBUNIT D"/>
    <property type="match status" value="1"/>
</dbReference>
<evidence type="ECO:0000256" key="2">
    <source>
        <dbReference type="ARBA" id="ARBA00011322"/>
    </source>
</evidence>
<keyword evidence="11" id="KW-1185">Reference proteome</keyword>
<dbReference type="SUPFAM" id="SSF56300">
    <property type="entry name" value="Metallo-dependent phosphatases"/>
    <property type="match status" value="1"/>
</dbReference>
<dbReference type="InterPro" id="IPR004843">
    <property type="entry name" value="Calcineurin-like_PHP"/>
</dbReference>
<dbReference type="RefSeq" id="WP_286216493.1">
    <property type="nucleotide sequence ID" value="NZ_AP027736.1"/>
</dbReference>
<reference evidence="10 11" key="1">
    <citation type="submission" date="2024-02" db="EMBL/GenBank/DDBJ databases">
        <title>Lysinimicrobium sediminis NBRC 112286.</title>
        <authorList>
            <person name="Ichikawa N."/>
            <person name="Katano-Makiyama Y."/>
            <person name="Hidaka K."/>
        </authorList>
    </citation>
    <scope>NUCLEOTIDE SEQUENCE [LARGE SCALE GENOMIC DNA]</scope>
    <source>
        <strain evidence="10 11">NBRC 112286</strain>
    </source>
</reference>
<dbReference type="InterPro" id="IPR050535">
    <property type="entry name" value="DNA_Repair-Maintenance_Comp"/>
</dbReference>
<comment type="subunit">
    <text evidence="2 7">Heterodimer of SbcC and SbcD.</text>
</comment>
<dbReference type="Pfam" id="PF12320">
    <property type="entry name" value="SbcD_C"/>
    <property type="match status" value="1"/>
</dbReference>
<evidence type="ECO:0000259" key="9">
    <source>
        <dbReference type="Pfam" id="PF12320"/>
    </source>
</evidence>
<keyword evidence="7" id="KW-0255">Endonuclease</keyword>
<keyword evidence="5 7" id="KW-0378">Hydrolase</keyword>
<protein>
    <recommendedName>
        <fullName evidence="3 7">Nuclease SbcCD subunit D</fullName>
    </recommendedName>
</protein>
<comment type="caution">
    <text evidence="10">The sequence shown here is derived from an EMBL/GenBank/DDBJ whole genome shotgun (WGS) entry which is preliminary data.</text>
</comment>
<comment type="function">
    <text evidence="7">SbcCD cleaves DNA hairpin structures. These structures can inhibit DNA replication and are intermediates in certain DNA recombination reactions. The complex acts as a 3'-&gt;5' double strand exonuclease that can open hairpins. It also has a 5' single-strand endonuclease activity.</text>
</comment>
<keyword evidence="7" id="KW-0235">DNA replication</keyword>
<dbReference type="NCBIfam" id="TIGR00619">
    <property type="entry name" value="sbcd"/>
    <property type="match status" value="1"/>
</dbReference>
<dbReference type="Proteomes" id="UP001426770">
    <property type="component" value="Unassembled WGS sequence"/>
</dbReference>
<keyword evidence="7" id="KW-0233">DNA recombination</keyword>
<evidence type="ECO:0000256" key="5">
    <source>
        <dbReference type="ARBA" id="ARBA00022801"/>
    </source>
</evidence>
<dbReference type="EMBL" id="BAABRR010000005">
    <property type="protein sequence ID" value="GAA5518879.1"/>
    <property type="molecule type" value="Genomic_DNA"/>
</dbReference>
<evidence type="ECO:0000256" key="3">
    <source>
        <dbReference type="ARBA" id="ARBA00013365"/>
    </source>
</evidence>
<accession>A0ABP9WH38</accession>
<dbReference type="InterPro" id="IPR029052">
    <property type="entry name" value="Metallo-depent_PP-like"/>
</dbReference>
<evidence type="ECO:0000256" key="1">
    <source>
        <dbReference type="ARBA" id="ARBA00010555"/>
    </source>
</evidence>
<evidence type="ECO:0000259" key="8">
    <source>
        <dbReference type="Pfam" id="PF00149"/>
    </source>
</evidence>
<name>A0ABP9WH38_9MICO</name>
<evidence type="ECO:0000313" key="11">
    <source>
        <dbReference type="Proteomes" id="UP001426770"/>
    </source>
</evidence>
<keyword evidence="6 7" id="KW-0269">Exonuclease</keyword>
<evidence type="ECO:0000313" key="10">
    <source>
        <dbReference type="EMBL" id="GAA5518879.1"/>
    </source>
</evidence>
<organism evidence="10 11">
    <name type="scientific">Demequina sediminis</name>
    <dbReference type="NCBI Taxonomy" id="1930058"/>
    <lineage>
        <taxon>Bacteria</taxon>
        <taxon>Bacillati</taxon>
        <taxon>Actinomycetota</taxon>
        <taxon>Actinomycetes</taxon>
        <taxon>Micrococcales</taxon>
        <taxon>Demequinaceae</taxon>
        <taxon>Demequina</taxon>
    </lineage>
</organism>
<dbReference type="PANTHER" id="PTHR30337">
    <property type="entry name" value="COMPONENT OF ATP-DEPENDENT DSDNA EXONUCLEASE"/>
    <property type="match status" value="1"/>
</dbReference>
<comment type="similarity">
    <text evidence="1 7">Belongs to the SbcD family.</text>
</comment>
<dbReference type="InterPro" id="IPR004593">
    <property type="entry name" value="SbcD"/>
</dbReference>